<dbReference type="InterPro" id="IPR036691">
    <property type="entry name" value="Endo/exonu/phosph_ase_sf"/>
</dbReference>
<feature type="region of interest" description="Disordered" evidence="2">
    <location>
        <begin position="288"/>
        <end position="389"/>
    </location>
</feature>
<reference evidence="4 5" key="1">
    <citation type="submission" date="2015-06" db="EMBL/GenBank/DDBJ databases">
        <title>Expansion of signal transduction pathways in fungi by whole-genome duplication.</title>
        <authorList>
            <consortium name="DOE Joint Genome Institute"/>
            <person name="Corrochano L.M."/>
            <person name="Kuo A."/>
            <person name="Marcet-Houben M."/>
            <person name="Polaino S."/>
            <person name="Salamov A."/>
            <person name="Villalobos J.M."/>
            <person name="Alvarez M.I."/>
            <person name="Avalos J."/>
            <person name="Benito E.P."/>
            <person name="Benoit I."/>
            <person name="Burger G."/>
            <person name="Camino L.P."/>
            <person name="Canovas D."/>
            <person name="Cerda-Olmedo E."/>
            <person name="Cheng J.-F."/>
            <person name="Dominguez A."/>
            <person name="Elias M."/>
            <person name="Eslava A.P."/>
            <person name="Glaser F."/>
            <person name="Grimwood J."/>
            <person name="Gutierrez G."/>
            <person name="Heitman J."/>
            <person name="Henrissat B."/>
            <person name="Iturriaga E.A."/>
            <person name="Lang B.F."/>
            <person name="Lavin J.L."/>
            <person name="Lee S."/>
            <person name="Li W."/>
            <person name="Lindquist E."/>
            <person name="Lopez-Garcia S."/>
            <person name="Luque E.M."/>
            <person name="Marcos A.T."/>
            <person name="Martin J."/>
            <person name="Mccluskey K."/>
            <person name="Medina H.R."/>
            <person name="Miralles-Duran A."/>
            <person name="Miyazaki A."/>
            <person name="Munoz-Torres E."/>
            <person name="Oguiza J.A."/>
            <person name="Ohm R."/>
            <person name="Olmedo M."/>
            <person name="Orejas M."/>
            <person name="Ortiz-Castellanos L."/>
            <person name="Pisabarro A.G."/>
            <person name="Rodriguez-Romero J."/>
            <person name="Ruiz-Herrera J."/>
            <person name="Ruiz-Vazquez R."/>
            <person name="Sanz C."/>
            <person name="Schackwitz W."/>
            <person name="Schmutz J."/>
            <person name="Shahriari M."/>
            <person name="Shelest E."/>
            <person name="Silva-Franco F."/>
            <person name="Soanes D."/>
            <person name="Syed K."/>
            <person name="Tagua V.G."/>
            <person name="Talbot N.J."/>
            <person name="Thon M."/>
            <person name="De Vries R.P."/>
            <person name="Wiebenga A."/>
            <person name="Yadav J.S."/>
            <person name="Braun E.L."/>
            <person name="Baker S."/>
            <person name="Garre V."/>
            <person name="Horwitz B."/>
            <person name="Torres-Martinez S."/>
            <person name="Idnurm A."/>
            <person name="Herrera-Estrella A."/>
            <person name="Gabaldon T."/>
            <person name="Grigoriev I.V."/>
        </authorList>
    </citation>
    <scope>NUCLEOTIDE SEQUENCE [LARGE SCALE GENOMIC DNA]</scope>
    <source>
        <strain evidence="4 5">CBS 277.49</strain>
    </source>
</reference>
<dbReference type="InterPro" id="IPR036875">
    <property type="entry name" value="Znf_CCHC_sf"/>
</dbReference>
<dbReference type="AlphaFoldDB" id="A0A168MSW8"/>
<feature type="compositionally biased region" description="Polar residues" evidence="2">
    <location>
        <begin position="488"/>
        <end position="497"/>
    </location>
</feature>
<feature type="compositionally biased region" description="Polar residues" evidence="2">
    <location>
        <begin position="339"/>
        <end position="357"/>
    </location>
</feature>
<evidence type="ECO:0000259" key="3">
    <source>
        <dbReference type="PROSITE" id="PS50158"/>
    </source>
</evidence>
<name>A0A168MSW8_MUCCL</name>
<dbReference type="VEuPathDB" id="FungiDB:MUCCIDRAFT_162016"/>
<comment type="caution">
    <text evidence="4">The sequence shown here is derived from an EMBL/GenBank/DDBJ whole genome shotgun (WGS) entry which is preliminary data.</text>
</comment>
<organism evidence="4 5">
    <name type="scientific">Mucor lusitanicus CBS 277.49</name>
    <dbReference type="NCBI Taxonomy" id="747725"/>
    <lineage>
        <taxon>Eukaryota</taxon>
        <taxon>Fungi</taxon>
        <taxon>Fungi incertae sedis</taxon>
        <taxon>Mucoromycota</taxon>
        <taxon>Mucoromycotina</taxon>
        <taxon>Mucoromycetes</taxon>
        <taxon>Mucorales</taxon>
        <taxon>Mucorineae</taxon>
        <taxon>Mucoraceae</taxon>
        <taxon>Mucor</taxon>
    </lineage>
</organism>
<keyword evidence="1" id="KW-0479">Metal-binding</keyword>
<dbReference type="GO" id="GO:0003676">
    <property type="term" value="F:nucleic acid binding"/>
    <property type="evidence" value="ECO:0007669"/>
    <property type="project" value="InterPro"/>
</dbReference>
<dbReference type="SUPFAM" id="SSF56219">
    <property type="entry name" value="DNase I-like"/>
    <property type="match status" value="1"/>
</dbReference>
<dbReference type="InterPro" id="IPR001878">
    <property type="entry name" value="Znf_CCHC"/>
</dbReference>
<dbReference type="GO" id="GO:0008270">
    <property type="term" value="F:zinc ion binding"/>
    <property type="evidence" value="ECO:0007669"/>
    <property type="project" value="UniProtKB-KW"/>
</dbReference>
<dbReference type="Gene3D" id="3.60.10.10">
    <property type="entry name" value="Endonuclease/exonuclease/phosphatase"/>
    <property type="match status" value="1"/>
</dbReference>
<dbReference type="SUPFAM" id="SSF57756">
    <property type="entry name" value="Retrovirus zinc finger-like domains"/>
    <property type="match status" value="1"/>
</dbReference>
<evidence type="ECO:0000313" key="5">
    <source>
        <dbReference type="Proteomes" id="UP000077051"/>
    </source>
</evidence>
<dbReference type="PROSITE" id="PS50158">
    <property type="entry name" value="ZF_CCHC"/>
    <property type="match status" value="1"/>
</dbReference>
<accession>A0A168MSW8</accession>
<proteinExistence type="predicted"/>
<evidence type="ECO:0000256" key="1">
    <source>
        <dbReference type="PROSITE-ProRule" id="PRU00047"/>
    </source>
</evidence>
<dbReference type="EMBL" id="AMYB01000003">
    <property type="protein sequence ID" value="OAD05321.1"/>
    <property type="molecule type" value="Genomic_DNA"/>
</dbReference>
<dbReference type="Proteomes" id="UP000077051">
    <property type="component" value="Unassembled WGS sequence"/>
</dbReference>
<feature type="domain" description="CCHC-type" evidence="3">
    <location>
        <begin position="281"/>
        <end position="295"/>
    </location>
</feature>
<keyword evidence="1" id="KW-0863">Zinc-finger</keyword>
<feature type="region of interest" description="Disordered" evidence="2">
    <location>
        <begin position="423"/>
        <end position="507"/>
    </location>
</feature>
<dbReference type="Gene3D" id="4.10.60.10">
    <property type="entry name" value="Zinc finger, CCHC-type"/>
    <property type="match status" value="1"/>
</dbReference>
<evidence type="ECO:0000256" key="2">
    <source>
        <dbReference type="SAM" id="MobiDB-lite"/>
    </source>
</evidence>
<dbReference type="SMART" id="SM00343">
    <property type="entry name" value="ZnF_C2HC"/>
    <property type="match status" value="2"/>
</dbReference>
<protein>
    <submittedName>
        <fullName evidence="4">CCHC-type zinc finger transcription factor</fullName>
    </submittedName>
</protein>
<feature type="compositionally biased region" description="Basic and acidic residues" evidence="2">
    <location>
        <begin position="433"/>
        <end position="445"/>
    </location>
</feature>
<evidence type="ECO:0000313" key="4">
    <source>
        <dbReference type="EMBL" id="OAD05321.1"/>
    </source>
</evidence>
<keyword evidence="5" id="KW-1185">Reference proteome</keyword>
<dbReference type="OrthoDB" id="2282763at2759"/>
<dbReference type="SMR" id="A0A168MSW8"/>
<sequence>MAEHSPSKAMNTVVDATWAKITKGIKHTTMTFNPTVVKTPITPPSTNSESNQSLMNEDTTISKSVQMVRPFLKGIEDGSVLIDITGMPSHQLLREALQAFNKDAHTKLGYNDYIGKVPRTRKYMNREIMETCWMYDSPGHIAILQGFNLSDGTFVKGFPSLPANDTMVNVHLDRLPMEPVPVLKTLIKDRLSHFREVLDYGISFTEGDYIGQGYATLNTTPKPDEPAYESLDRIIYMRLGNGADRQVLLKWQDMPDFCRLCQQPDHCKADCPDAKKFTQWYNCNKHGHISRNCPKQDNTDIPSKKPNTIPRKDRKVPTPTAPRAPNSPIGPRVVIAKAQETTDTEPASEQQQQTAKPDTTKEAETGTAEDNMHIDPTPPSTGTTDGVTQPADVVNAQTFDSNNTQTLTANAALIGQELLKQHMPDDTMGEPLNQDRPEMEDERGGKKLRTKQLQADNSSRRSPRGSSASKYNTNSDRDDKGAPGGFQEQETSATAQSTPPPLDKSSTYTKHCGIISLNTNYVITPIDTGIDGRFILAEIHYATEEEPTSSNSIATILNIYGNASSKKANVEFYTELMQHRFLIYKITNIQNNMIILGDFNYKYESRRSNGTVEATTVEWTSLLEEHFIDCFWEDKSATFHGRNNLAYVLDYIFCNNSSYEKVTECTQEYMNSTWTNHELLVITIQLQKDATRGPGAYKCNPYLAKNPKFRRELVLFLQALQPQVELNATVQTPQEVWDWVKERFKDYVRKYQLEKVNWRRKALRKLQAKRNRCMRAKKNRGLIFQGLDNINLQIGALQDSIAEIEVLKLGKYWAENGEKNAGFLKKLTVSRQNKRQLKQLRHPVTQELHSDQNTLSEIAGSFYTNLYTLTPPDARSMRRLLDHITPDMQLDGEQQSLLELPVELDDLLFESTVFRTSSSG</sequence>
<dbReference type="Pfam" id="PF00098">
    <property type="entry name" value="zf-CCHC"/>
    <property type="match status" value="1"/>
</dbReference>
<keyword evidence="1" id="KW-0862">Zinc</keyword>
<gene>
    <name evidence="4" type="ORF">MUCCIDRAFT_162016</name>
</gene>